<sequence length="233" mass="26631">MRFVYHPLAKEPTLKIEGESYIHLYRSRRIKSASRLDLRNLKDGFLYTYEHAEITKKHALLRLVGTQPLEVIASKKTHLILSVIEIKSVEKILPFLNQLGVSKLSLFYADFSQRNEKIDSAKLERFQKILIHSCEQCGRSVLMELEVFSNTKEVLKAYPKASVLDFNGETLPASADFEKGVIIGPEGGFSEPEREYFKEREIYRIPLDMVLKSESACVFVASIAQIQGVSQKF</sequence>
<comment type="subcellular location">
    <subcellularLocation>
        <location evidence="1 12">Cytoplasm</location>
    </subcellularLocation>
</comment>
<evidence type="ECO:0000256" key="1">
    <source>
        <dbReference type="ARBA" id="ARBA00004496"/>
    </source>
</evidence>
<evidence type="ECO:0000256" key="6">
    <source>
        <dbReference type="ARBA" id="ARBA00022552"/>
    </source>
</evidence>
<dbReference type="InterPro" id="IPR046887">
    <property type="entry name" value="RsmE_PUA-like"/>
</dbReference>
<evidence type="ECO:0000259" key="14">
    <source>
        <dbReference type="Pfam" id="PF20260"/>
    </source>
</evidence>
<keyword evidence="7 12" id="KW-0489">Methyltransferase</keyword>
<accession>A0AAW8XHZ3</accession>
<dbReference type="PANTHER" id="PTHR30027">
    <property type="entry name" value="RIBOSOMAL RNA SMALL SUBUNIT METHYLTRANSFERASE E"/>
    <property type="match status" value="1"/>
</dbReference>
<dbReference type="InterPro" id="IPR029028">
    <property type="entry name" value="Alpha/beta_knot_MTases"/>
</dbReference>
<dbReference type="Gene3D" id="3.40.1280.10">
    <property type="match status" value="1"/>
</dbReference>
<evidence type="ECO:0000256" key="5">
    <source>
        <dbReference type="ARBA" id="ARBA00022490"/>
    </source>
</evidence>
<evidence type="ECO:0000256" key="11">
    <source>
        <dbReference type="ARBA" id="ARBA00047944"/>
    </source>
</evidence>
<protein>
    <recommendedName>
        <fullName evidence="4 12">Ribosomal RNA small subunit methyltransferase E</fullName>
        <ecNumber evidence="3 12">2.1.1.193</ecNumber>
    </recommendedName>
</protein>
<evidence type="ECO:0000256" key="7">
    <source>
        <dbReference type="ARBA" id="ARBA00022603"/>
    </source>
</evidence>
<evidence type="ECO:0000256" key="2">
    <source>
        <dbReference type="ARBA" id="ARBA00005528"/>
    </source>
</evidence>
<dbReference type="GO" id="GO:0070042">
    <property type="term" value="F:rRNA (uridine-N3-)-methyltransferase activity"/>
    <property type="evidence" value="ECO:0007669"/>
    <property type="project" value="TreeGrafter"/>
</dbReference>
<dbReference type="EC" id="2.1.1.193" evidence="3 12"/>
<feature type="domain" description="Ribosomal RNA small subunit methyltransferase E methyltransferase" evidence="13">
    <location>
        <begin position="76"/>
        <end position="225"/>
    </location>
</feature>
<reference evidence="15" key="1">
    <citation type="submission" date="2023-08" db="EMBL/GenBank/DDBJ databases">
        <title>First insite into the whole-genome sequence variations in clarithromycin resistant Helicobacter pylori clinical isolates in Russia.</title>
        <authorList>
            <person name="Starkova D.A."/>
            <person name="Svarval A.V."/>
            <person name="Polev D.E."/>
            <person name="Saitova A.T."/>
            <person name="Gladyshev N.S."/>
            <person name="Egorova S.A."/>
        </authorList>
    </citation>
    <scope>NUCLEOTIDE SEQUENCE</scope>
    <source>
        <strain evidence="15">HP96</strain>
    </source>
</reference>
<dbReference type="InterPro" id="IPR029026">
    <property type="entry name" value="tRNA_m1G_MTases_N"/>
</dbReference>
<evidence type="ECO:0000256" key="9">
    <source>
        <dbReference type="ARBA" id="ARBA00022691"/>
    </source>
</evidence>
<organism evidence="15 16">
    <name type="scientific">Helicobacter pylori</name>
    <name type="common">Campylobacter pylori</name>
    <dbReference type="NCBI Taxonomy" id="210"/>
    <lineage>
        <taxon>Bacteria</taxon>
        <taxon>Pseudomonadati</taxon>
        <taxon>Campylobacterota</taxon>
        <taxon>Epsilonproteobacteria</taxon>
        <taxon>Campylobacterales</taxon>
        <taxon>Helicobacteraceae</taxon>
        <taxon>Helicobacter</taxon>
    </lineage>
</organism>
<dbReference type="GO" id="GO:0005737">
    <property type="term" value="C:cytoplasm"/>
    <property type="evidence" value="ECO:0007669"/>
    <property type="project" value="UniProtKB-SubCell"/>
</dbReference>
<dbReference type="AlphaFoldDB" id="A0AAW8XHZ3"/>
<dbReference type="GO" id="GO:0070475">
    <property type="term" value="P:rRNA base methylation"/>
    <property type="evidence" value="ECO:0007669"/>
    <property type="project" value="TreeGrafter"/>
</dbReference>
<dbReference type="Pfam" id="PF20260">
    <property type="entry name" value="PUA_4"/>
    <property type="match status" value="1"/>
</dbReference>
<proteinExistence type="inferred from homology"/>
<dbReference type="Proteomes" id="UP001262343">
    <property type="component" value="Unassembled WGS sequence"/>
</dbReference>
<dbReference type="PANTHER" id="PTHR30027:SF3">
    <property type="entry name" value="16S RRNA (URACIL(1498)-N(3))-METHYLTRANSFERASE"/>
    <property type="match status" value="1"/>
</dbReference>
<evidence type="ECO:0000313" key="16">
    <source>
        <dbReference type="Proteomes" id="UP001262343"/>
    </source>
</evidence>
<comment type="catalytic activity">
    <reaction evidence="11 12">
        <text>uridine(1498) in 16S rRNA + S-adenosyl-L-methionine = N(3)-methyluridine(1498) in 16S rRNA + S-adenosyl-L-homocysteine + H(+)</text>
        <dbReference type="Rhea" id="RHEA:42920"/>
        <dbReference type="Rhea" id="RHEA-COMP:10283"/>
        <dbReference type="Rhea" id="RHEA-COMP:10284"/>
        <dbReference type="ChEBI" id="CHEBI:15378"/>
        <dbReference type="ChEBI" id="CHEBI:57856"/>
        <dbReference type="ChEBI" id="CHEBI:59789"/>
        <dbReference type="ChEBI" id="CHEBI:65315"/>
        <dbReference type="ChEBI" id="CHEBI:74502"/>
        <dbReference type="EC" id="2.1.1.193"/>
    </reaction>
</comment>
<keyword evidence="6 12" id="KW-0698">rRNA processing</keyword>
<dbReference type="InterPro" id="IPR006700">
    <property type="entry name" value="RsmE"/>
</dbReference>
<dbReference type="InterPro" id="IPR046886">
    <property type="entry name" value="RsmE_MTase_dom"/>
</dbReference>
<dbReference type="Pfam" id="PF04452">
    <property type="entry name" value="Methyltrans_RNA"/>
    <property type="match status" value="1"/>
</dbReference>
<dbReference type="SUPFAM" id="SSF75217">
    <property type="entry name" value="alpha/beta knot"/>
    <property type="match status" value="1"/>
</dbReference>
<evidence type="ECO:0000259" key="13">
    <source>
        <dbReference type="Pfam" id="PF04452"/>
    </source>
</evidence>
<gene>
    <name evidence="15" type="ORF">RGC53_05380</name>
</gene>
<evidence type="ECO:0000256" key="3">
    <source>
        <dbReference type="ARBA" id="ARBA00012328"/>
    </source>
</evidence>
<keyword evidence="5 12" id="KW-0963">Cytoplasm</keyword>
<dbReference type="FunFam" id="3.40.1280.10:FF:000049">
    <property type="entry name" value="Ribosomal RNA small subunit methyltransferase E"/>
    <property type="match status" value="1"/>
</dbReference>
<comment type="similarity">
    <text evidence="2 12">Belongs to the RNA methyltransferase RsmE family.</text>
</comment>
<evidence type="ECO:0000256" key="8">
    <source>
        <dbReference type="ARBA" id="ARBA00022679"/>
    </source>
</evidence>
<dbReference type="RefSeq" id="WP_316470218.1">
    <property type="nucleotide sequence ID" value="NZ_JAVKQK010000014.1"/>
</dbReference>
<comment type="caution">
    <text evidence="15">The sequence shown here is derived from an EMBL/GenBank/DDBJ whole genome shotgun (WGS) entry which is preliminary data.</text>
</comment>
<evidence type="ECO:0000313" key="15">
    <source>
        <dbReference type="EMBL" id="MDU9790244.1"/>
    </source>
</evidence>
<evidence type="ECO:0000256" key="10">
    <source>
        <dbReference type="ARBA" id="ARBA00025699"/>
    </source>
</evidence>
<dbReference type="NCBIfam" id="NF008695">
    <property type="entry name" value="PRK11713.3-3"/>
    <property type="match status" value="1"/>
</dbReference>
<dbReference type="EMBL" id="JAVKQK010000014">
    <property type="protein sequence ID" value="MDU9790244.1"/>
    <property type="molecule type" value="Genomic_DNA"/>
</dbReference>
<evidence type="ECO:0000256" key="4">
    <source>
        <dbReference type="ARBA" id="ARBA00013673"/>
    </source>
</evidence>
<comment type="function">
    <text evidence="10 12">Specifically methylates the N3 position of the uracil ring of uridine 1498 (m3U1498) in 16S rRNA. Acts on the fully assembled 30S ribosomal subunit.</text>
</comment>
<name>A0AAW8XHZ3_HELPX</name>
<keyword evidence="9 12" id="KW-0949">S-adenosyl-L-methionine</keyword>
<feature type="domain" description="Ribosomal RNA small subunit methyltransferase E PUA-like" evidence="14">
    <location>
        <begin position="16"/>
        <end position="63"/>
    </location>
</feature>
<dbReference type="PIRSF" id="PIRSF015601">
    <property type="entry name" value="MTase_slr0722"/>
    <property type="match status" value="1"/>
</dbReference>
<keyword evidence="8 12" id="KW-0808">Transferase</keyword>
<dbReference type="CDD" id="cd18084">
    <property type="entry name" value="RsmE-like"/>
    <property type="match status" value="1"/>
</dbReference>
<evidence type="ECO:0000256" key="12">
    <source>
        <dbReference type="PIRNR" id="PIRNR015601"/>
    </source>
</evidence>
<dbReference type="NCBIfam" id="TIGR00046">
    <property type="entry name" value="RsmE family RNA methyltransferase"/>
    <property type="match status" value="1"/>
</dbReference>